<dbReference type="PANTHER" id="PTHR30093">
    <property type="entry name" value="GENERAL SECRETION PATHWAY PROTEIN G"/>
    <property type="match status" value="1"/>
</dbReference>
<keyword evidence="1" id="KW-0812">Transmembrane</keyword>
<evidence type="ECO:0000256" key="1">
    <source>
        <dbReference type="SAM" id="Phobius"/>
    </source>
</evidence>
<reference evidence="2" key="1">
    <citation type="journal article" date="2015" name="Nature">
        <title>Complex archaea that bridge the gap between prokaryotes and eukaryotes.</title>
        <authorList>
            <person name="Spang A."/>
            <person name="Saw J.H."/>
            <person name="Jorgensen S.L."/>
            <person name="Zaremba-Niedzwiedzka K."/>
            <person name="Martijn J."/>
            <person name="Lind A.E."/>
            <person name="van Eijk R."/>
            <person name="Schleper C."/>
            <person name="Guy L."/>
            <person name="Ettema T.J."/>
        </authorList>
    </citation>
    <scope>NUCLEOTIDE SEQUENCE</scope>
</reference>
<dbReference type="Gene3D" id="3.30.700.10">
    <property type="entry name" value="Glycoprotein, Type 4 Pilin"/>
    <property type="match status" value="1"/>
</dbReference>
<evidence type="ECO:0000313" key="2">
    <source>
        <dbReference type="EMBL" id="KKN76689.1"/>
    </source>
</evidence>
<dbReference type="SUPFAM" id="SSF54523">
    <property type="entry name" value="Pili subunits"/>
    <property type="match status" value="1"/>
</dbReference>
<keyword evidence="1" id="KW-1133">Transmembrane helix</keyword>
<comment type="caution">
    <text evidence="2">The sequence shown here is derived from an EMBL/GenBank/DDBJ whole genome shotgun (WGS) entry which is preliminary data.</text>
</comment>
<accession>A0A0F9TBZ7</accession>
<protein>
    <recommendedName>
        <fullName evidence="3">Type II secretion system protein GspG C-terminal domain-containing protein</fullName>
    </recommendedName>
</protein>
<feature type="transmembrane region" description="Helical" evidence="1">
    <location>
        <begin position="21"/>
        <end position="45"/>
    </location>
</feature>
<name>A0A0F9TBZ7_9ZZZZ</name>
<organism evidence="2">
    <name type="scientific">marine sediment metagenome</name>
    <dbReference type="NCBI Taxonomy" id="412755"/>
    <lineage>
        <taxon>unclassified sequences</taxon>
        <taxon>metagenomes</taxon>
        <taxon>ecological metagenomes</taxon>
    </lineage>
</organism>
<dbReference type="EMBL" id="LAZR01000291">
    <property type="protein sequence ID" value="KKN76689.1"/>
    <property type="molecule type" value="Genomic_DNA"/>
</dbReference>
<evidence type="ECO:0008006" key="3">
    <source>
        <dbReference type="Google" id="ProtNLM"/>
    </source>
</evidence>
<dbReference type="AlphaFoldDB" id="A0A0F9TBZ7"/>
<keyword evidence="1" id="KW-0472">Membrane</keyword>
<sequence>MTQRPAPKILPRRPLRSRRNGWTIQEMIVVCAVIAVLTALVVPTYTNIKETQRRAKCQANVGGFAKMCHIYAMSKGGAANRANRLALPVGRIDDPTDATDQDNYLQIRTETYTELRTNYGLSEQLAKCESVNLIDHDWMFNTGGETMYMGLIYWGGRDDIMPGAPGDPEYYTPAWKDIHKRENPPESGIWEEYTPTTNTLVTCMMYDVNAAGNAGTDAPEDVSIMPHVGSRCKTFPSTEEPELDSVGIAVGYLDTSARWVPFGELNPLDQFQRIWYSPN</sequence>
<dbReference type="InterPro" id="IPR045584">
    <property type="entry name" value="Pilin-like"/>
</dbReference>
<gene>
    <name evidence="2" type="ORF">LCGC14_0367800</name>
</gene>
<proteinExistence type="predicted"/>